<accession>A0AA96CV38</accession>
<dbReference type="EMBL" id="CP134846">
    <property type="protein sequence ID" value="WNL16243.1"/>
    <property type="molecule type" value="Genomic_DNA"/>
</dbReference>
<dbReference type="AlphaFoldDB" id="A0AA96CV38"/>
<evidence type="ECO:0000313" key="1">
    <source>
        <dbReference type="EMBL" id="WNL16243.1"/>
    </source>
</evidence>
<protein>
    <submittedName>
        <fullName evidence="1">Uncharacterized protein</fullName>
    </submittedName>
</protein>
<organism evidence="1">
    <name type="scientific">Arcobacter sp. AZ-2023</name>
    <dbReference type="NCBI Taxonomy" id="3074453"/>
    <lineage>
        <taxon>Bacteria</taxon>
        <taxon>Pseudomonadati</taxon>
        <taxon>Campylobacterota</taxon>
        <taxon>Epsilonproteobacteria</taxon>
        <taxon>Campylobacterales</taxon>
        <taxon>Arcobacteraceae</taxon>
        <taxon>Arcobacter</taxon>
    </lineage>
</organism>
<gene>
    <name evidence="1" type="ORF">RJG54_08465</name>
</gene>
<reference evidence="1" key="1">
    <citation type="submission" date="2023-09" db="EMBL/GenBank/DDBJ databases">
        <title>Arcobacter tbilisiensis sp. nov. isolated from chicken meat in Tbilisi, Georgia.</title>
        <authorList>
            <person name="Matthias R."/>
            <person name="Zautner A.E."/>
        </authorList>
    </citation>
    <scope>NUCLEOTIDE SEQUENCE</scope>
    <source>
        <strain evidence="1">LEO 107</strain>
    </source>
</reference>
<name>A0AA96CV38_9BACT</name>
<sequence>MFKYVRFTPVESQYTTLTFKQKNDDVKVNFFSLPIVSLEAINETLIDELISSQTKEIKCEVITKEEFINLVKLTSQYKRIIERGNEKLEKLTVNIAAKYPLRERETWYIQLEEAKKYIQTQNEADAPFLKILAENENDTIEAFANAVINNDIAFRTLTANALSEKRLLEQELLAEIGA</sequence>
<proteinExistence type="predicted"/>